<organism evidence="1 2">
    <name type="scientific">Dreissena polymorpha</name>
    <name type="common">Zebra mussel</name>
    <name type="synonym">Mytilus polymorpha</name>
    <dbReference type="NCBI Taxonomy" id="45954"/>
    <lineage>
        <taxon>Eukaryota</taxon>
        <taxon>Metazoa</taxon>
        <taxon>Spiralia</taxon>
        <taxon>Lophotrochozoa</taxon>
        <taxon>Mollusca</taxon>
        <taxon>Bivalvia</taxon>
        <taxon>Autobranchia</taxon>
        <taxon>Heteroconchia</taxon>
        <taxon>Euheterodonta</taxon>
        <taxon>Imparidentia</taxon>
        <taxon>Neoheterodontei</taxon>
        <taxon>Myida</taxon>
        <taxon>Dreissenoidea</taxon>
        <taxon>Dreissenidae</taxon>
        <taxon>Dreissena</taxon>
    </lineage>
</organism>
<reference evidence="1" key="2">
    <citation type="submission" date="2020-11" db="EMBL/GenBank/DDBJ databases">
        <authorList>
            <person name="McCartney M.A."/>
            <person name="Auch B."/>
            <person name="Kono T."/>
            <person name="Mallez S."/>
            <person name="Becker A."/>
            <person name="Gohl D.M."/>
            <person name="Silverstein K.A.T."/>
            <person name="Koren S."/>
            <person name="Bechman K.B."/>
            <person name="Herman A."/>
            <person name="Abrahante J.E."/>
            <person name="Garbe J."/>
        </authorList>
    </citation>
    <scope>NUCLEOTIDE SEQUENCE</scope>
    <source>
        <strain evidence="1">Duluth1</strain>
        <tissue evidence="1">Whole animal</tissue>
    </source>
</reference>
<dbReference type="Proteomes" id="UP000828390">
    <property type="component" value="Unassembled WGS sequence"/>
</dbReference>
<dbReference type="AlphaFoldDB" id="A0A9D4IVW4"/>
<evidence type="ECO:0008006" key="3">
    <source>
        <dbReference type="Google" id="ProtNLM"/>
    </source>
</evidence>
<sequence length="138" mass="15683">MKTLQNLNMNMVKPGKPHPLLQQQTQQQTVSPYDANRQVLKLKFMCGKYVLQSDRASLSKNKVDDTCRVCCESPETSQHMVLGCSGLVAIRDPILRDIKSVIEESFPGLWQSYTQQQKVSALIDCTVLYKKHKLSKVE</sequence>
<keyword evidence="2" id="KW-1185">Reference proteome</keyword>
<comment type="caution">
    <text evidence="1">The sequence shown here is derived from an EMBL/GenBank/DDBJ whole genome shotgun (WGS) entry which is preliminary data.</text>
</comment>
<proteinExistence type="predicted"/>
<reference evidence="1" key="1">
    <citation type="journal article" date="2019" name="bioRxiv">
        <title>The Genome of the Zebra Mussel, Dreissena polymorpha: A Resource for Invasive Species Research.</title>
        <authorList>
            <person name="McCartney M.A."/>
            <person name="Auch B."/>
            <person name="Kono T."/>
            <person name="Mallez S."/>
            <person name="Zhang Y."/>
            <person name="Obille A."/>
            <person name="Becker A."/>
            <person name="Abrahante J.E."/>
            <person name="Garbe J."/>
            <person name="Badalamenti J.P."/>
            <person name="Herman A."/>
            <person name="Mangelson H."/>
            <person name="Liachko I."/>
            <person name="Sullivan S."/>
            <person name="Sone E.D."/>
            <person name="Koren S."/>
            <person name="Silverstein K.A.T."/>
            <person name="Beckman K.B."/>
            <person name="Gohl D.M."/>
        </authorList>
    </citation>
    <scope>NUCLEOTIDE SEQUENCE</scope>
    <source>
        <strain evidence="1">Duluth1</strain>
        <tissue evidence="1">Whole animal</tissue>
    </source>
</reference>
<name>A0A9D4IVW4_DREPO</name>
<dbReference type="EMBL" id="JAIWYP010000008">
    <property type="protein sequence ID" value="KAH3790206.1"/>
    <property type="molecule type" value="Genomic_DNA"/>
</dbReference>
<gene>
    <name evidence="1" type="ORF">DPMN_168402</name>
</gene>
<accession>A0A9D4IVW4</accession>
<protein>
    <recommendedName>
        <fullName evidence="3">Reverse transcriptase zinc-binding domain-containing protein</fullName>
    </recommendedName>
</protein>
<evidence type="ECO:0000313" key="2">
    <source>
        <dbReference type="Proteomes" id="UP000828390"/>
    </source>
</evidence>
<evidence type="ECO:0000313" key="1">
    <source>
        <dbReference type="EMBL" id="KAH3790206.1"/>
    </source>
</evidence>